<sequence>MVALAILVGFLILFASFFFWLGWKWRANVEERRRYRESHPKYMHSGGSREAS</sequence>
<organism evidence="2 3">
    <name type="scientific">Edaphobacter aggregans</name>
    <dbReference type="NCBI Taxonomy" id="570835"/>
    <lineage>
        <taxon>Bacteria</taxon>
        <taxon>Pseudomonadati</taxon>
        <taxon>Acidobacteriota</taxon>
        <taxon>Terriglobia</taxon>
        <taxon>Terriglobales</taxon>
        <taxon>Acidobacteriaceae</taxon>
        <taxon>Edaphobacter</taxon>
    </lineage>
</organism>
<name>A0A3R9QE73_9BACT</name>
<keyword evidence="1" id="KW-0812">Transmembrane</keyword>
<dbReference type="AlphaFoldDB" id="A0A3R9QE73"/>
<keyword evidence="3" id="KW-1185">Reference proteome</keyword>
<accession>A0A3R9QE73</accession>
<reference evidence="2 3" key="1">
    <citation type="submission" date="2018-12" db="EMBL/GenBank/DDBJ databases">
        <title>Sequencing of bacterial isolates from soil warming experiment in Harvard Forest, Massachusetts, USA.</title>
        <authorList>
            <person name="Deangelis K."/>
        </authorList>
    </citation>
    <scope>NUCLEOTIDE SEQUENCE [LARGE SCALE GENOMIC DNA]</scope>
    <source>
        <strain evidence="2 3">EB153</strain>
    </source>
</reference>
<feature type="transmembrane region" description="Helical" evidence="1">
    <location>
        <begin position="6"/>
        <end position="23"/>
    </location>
</feature>
<evidence type="ECO:0000313" key="3">
    <source>
        <dbReference type="Proteomes" id="UP000269669"/>
    </source>
</evidence>
<comment type="caution">
    <text evidence="2">The sequence shown here is derived from an EMBL/GenBank/DDBJ whole genome shotgun (WGS) entry which is preliminary data.</text>
</comment>
<evidence type="ECO:0000313" key="2">
    <source>
        <dbReference type="EMBL" id="RSL14658.1"/>
    </source>
</evidence>
<proteinExistence type="predicted"/>
<keyword evidence="1" id="KW-1133">Transmembrane helix</keyword>
<evidence type="ECO:0000256" key="1">
    <source>
        <dbReference type="SAM" id="Phobius"/>
    </source>
</evidence>
<dbReference type="Proteomes" id="UP000269669">
    <property type="component" value="Unassembled WGS sequence"/>
</dbReference>
<dbReference type="EMBL" id="RSDW01000001">
    <property type="protein sequence ID" value="RSL14658.1"/>
    <property type="molecule type" value="Genomic_DNA"/>
</dbReference>
<gene>
    <name evidence="2" type="ORF">EDE15_0115</name>
</gene>
<protein>
    <submittedName>
        <fullName evidence="2">Uncharacterized protein</fullName>
    </submittedName>
</protein>
<keyword evidence="1" id="KW-0472">Membrane</keyword>